<evidence type="ECO:0000256" key="1">
    <source>
        <dbReference type="ARBA" id="ARBA00009249"/>
    </source>
</evidence>
<dbReference type="SUPFAM" id="SSF51230">
    <property type="entry name" value="Single hybrid motif"/>
    <property type="match status" value="1"/>
</dbReference>
<dbReference type="AlphaFoldDB" id="A0A0F9ENM1"/>
<name>A0A0F9ENM1_9ZZZZ</name>
<proteinExistence type="inferred from homology"/>
<organism evidence="4">
    <name type="scientific">marine sediment metagenome</name>
    <dbReference type="NCBI Taxonomy" id="412755"/>
    <lineage>
        <taxon>unclassified sequences</taxon>
        <taxon>metagenomes</taxon>
        <taxon>ecological metagenomes</taxon>
    </lineage>
</organism>
<dbReference type="GO" id="GO:0005737">
    <property type="term" value="C:cytoplasm"/>
    <property type="evidence" value="ECO:0007669"/>
    <property type="project" value="TreeGrafter"/>
</dbReference>
<gene>
    <name evidence="4" type="ORF">LCGC14_2405010</name>
</gene>
<dbReference type="PROSITE" id="PS00189">
    <property type="entry name" value="LIPOYL"/>
    <property type="match status" value="1"/>
</dbReference>
<comment type="similarity">
    <text evidence="1">Belongs to the GcvH family.</text>
</comment>
<dbReference type="Pfam" id="PF01597">
    <property type="entry name" value="GCV_H"/>
    <property type="match status" value="1"/>
</dbReference>
<accession>A0A0F9ENM1</accession>
<evidence type="ECO:0000259" key="3">
    <source>
        <dbReference type="PROSITE" id="PS50968"/>
    </source>
</evidence>
<protein>
    <recommendedName>
        <fullName evidence="3">Lipoyl-binding domain-containing protein</fullName>
    </recommendedName>
</protein>
<dbReference type="GO" id="GO:0019464">
    <property type="term" value="P:glycine decarboxylation via glycine cleavage system"/>
    <property type="evidence" value="ECO:0007669"/>
    <property type="project" value="InterPro"/>
</dbReference>
<evidence type="ECO:0000256" key="2">
    <source>
        <dbReference type="ARBA" id="ARBA00022823"/>
    </source>
</evidence>
<sequence length="122" mass="13507">RVGMSDFFQKEAGDVVYVDLPFEGDDVEQGETCGKIQSSKWIGKLVSPVSGAILEVNAELEDDSTLINKDPYGDGWIMVLEPSNLEADLKSLMRGDALDSWVEAEVKRAEQLRKKGEEGKEE</sequence>
<comment type="caution">
    <text evidence="4">The sequence shown here is derived from an EMBL/GenBank/DDBJ whole genome shotgun (WGS) entry which is preliminary data.</text>
</comment>
<feature type="domain" description="Lipoyl-binding" evidence="3">
    <location>
        <begin position="1"/>
        <end position="81"/>
    </location>
</feature>
<dbReference type="GO" id="GO:0005960">
    <property type="term" value="C:glycine cleavage complex"/>
    <property type="evidence" value="ECO:0007669"/>
    <property type="project" value="InterPro"/>
</dbReference>
<dbReference type="GO" id="GO:0009249">
    <property type="term" value="P:protein lipoylation"/>
    <property type="evidence" value="ECO:0007669"/>
    <property type="project" value="TreeGrafter"/>
</dbReference>
<reference evidence="4" key="1">
    <citation type="journal article" date="2015" name="Nature">
        <title>Complex archaea that bridge the gap between prokaryotes and eukaryotes.</title>
        <authorList>
            <person name="Spang A."/>
            <person name="Saw J.H."/>
            <person name="Jorgensen S.L."/>
            <person name="Zaremba-Niedzwiedzka K."/>
            <person name="Martijn J."/>
            <person name="Lind A.E."/>
            <person name="van Eijk R."/>
            <person name="Schleper C."/>
            <person name="Guy L."/>
            <person name="Ettema T.J."/>
        </authorList>
    </citation>
    <scope>NUCLEOTIDE SEQUENCE</scope>
</reference>
<dbReference type="InterPro" id="IPR002930">
    <property type="entry name" value="GCV_H"/>
</dbReference>
<dbReference type="PANTHER" id="PTHR11715:SF3">
    <property type="entry name" value="GLYCINE CLEAVAGE SYSTEM H PROTEIN-RELATED"/>
    <property type="match status" value="1"/>
</dbReference>
<dbReference type="CDD" id="cd06848">
    <property type="entry name" value="GCS_H"/>
    <property type="match status" value="1"/>
</dbReference>
<dbReference type="PANTHER" id="PTHR11715">
    <property type="entry name" value="GLYCINE CLEAVAGE SYSTEM H PROTEIN"/>
    <property type="match status" value="1"/>
</dbReference>
<keyword evidence="2" id="KW-0450">Lipoyl</keyword>
<feature type="non-terminal residue" evidence="4">
    <location>
        <position position="1"/>
    </location>
</feature>
<dbReference type="Gene3D" id="2.40.50.100">
    <property type="match status" value="1"/>
</dbReference>
<dbReference type="InterPro" id="IPR033753">
    <property type="entry name" value="GCV_H/Fam206"/>
</dbReference>
<dbReference type="InterPro" id="IPR003016">
    <property type="entry name" value="2-oxoA_DH_lipoyl-BS"/>
</dbReference>
<evidence type="ECO:0000313" key="4">
    <source>
        <dbReference type="EMBL" id="KKL25468.1"/>
    </source>
</evidence>
<dbReference type="EMBL" id="LAZR01036204">
    <property type="protein sequence ID" value="KKL25468.1"/>
    <property type="molecule type" value="Genomic_DNA"/>
</dbReference>
<dbReference type="PROSITE" id="PS50968">
    <property type="entry name" value="BIOTINYL_LIPOYL"/>
    <property type="match status" value="1"/>
</dbReference>
<dbReference type="InterPro" id="IPR000089">
    <property type="entry name" value="Biotin_lipoyl"/>
</dbReference>
<dbReference type="InterPro" id="IPR011053">
    <property type="entry name" value="Single_hybrid_motif"/>
</dbReference>